<dbReference type="SUPFAM" id="SSF55347">
    <property type="entry name" value="Glyceraldehyde-3-phosphate dehydrogenase-like, C-terminal domain"/>
    <property type="match status" value="1"/>
</dbReference>
<evidence type="ECO:0000256" key="1">
    <source>
        <dbReference type="ARBA" id="ARBA00023002"/>
    </source>
</evidence>
<reference evidence="5" key="1">
    <citation type="submission" date="2021-03" db="EMBL/GenBank/DDBJ databases">
        <title>Pengzhenrongella sicca gen. nov., sp. nov., a new member of suborder Micrococcineae isolated from High-Arctic tundra soil.</title>
        <authorList>
            <person name="Peng F."/>
        </authorList>
    </citation>
    <scope>NUCLEOTIDE SEQUENCE</scope>
    <source>
        <strain evidence="5">LRZ-2</strain>
    </source>
</reference>
<keyword evidence="6" id="KW-1185">Reference proteome</keyword>
<protein>
    <submittedName>
        <fullName evidence="5">Gfo/Idh/MocA family oxidoreductase</fullName>
    </submittedName>
</protein>
<keyword evidence="2" id="KW-0520">NAD</keyword>
<dbReference type="InterPro" id="IPR050463">
    <property type="entry name" value="Gfo/Idh/MocA_oxidrdct_glycsds"/>
</dbReference>
<dbReference type="PANTHER" id="PTHR43818">
    <property type="entry name" value="BCDNA.GH03377"/>
    <property type="match status" value="1"/>
</dbReference>
<evidence type="ECO:0000256" key="2">
    <source>
        <dbReference type="ARBA" id="ARBA00023027"/>
    </source>
</evidence>
<dbReference type="SUPFAM" id="SSF51735">
    <property type="entry name" value="NAD(P)-binding Rossmann-fold domains"/>
    <property type="match status" value="1"/>
</dbReference>
<dbReference type="GO" id="GO:0000166">
    <property type="term" value="F:nucleotide binding"/>
    <property type="evidence" value="ECO:0007669"/>
    <property type="project" value="InterPro"/>
</dbReference>
<dbReference type="AlphaFoldDB" id="A0A8A4ZCU1"/>
<dbReference type="RefSeq" id="WP_227424052.1">
    <property type="nucleotide sequence ID" value="NZ_CP071868.1"/>
</dbReference>
<dbReference type="Gene3D" id="3.40.50.720">
    <property type="entry name" value="NAD(P)-binding Rossmann-like Domain"/>
    <property type="match status" value="1"/>
</dbReference>
<dbReference type="InterPro" id="IPR055170">
    <property type="entry name" value="GFO_IDH_MocA-like_dom"/>
</dbReference>
<evidence type="ECO:0000259" key="4">
    <source>
        <dbReference type="Pfam" id="PF22725"/>
    </source>
</evidence>
<feature type="domain" description="GFO/IDH/MocA-like oxidoreductase" evidence="4">
    <location>
        <begin position="132"/>
        <end position="261"/>
    </location>
</feature>
<sequence>MESVRWGIIGVGNVTEAKSGPGLQRAERSELVAVMRRTGDKAADYARRHGVARWYDDADALIADPDVDAVYIATPPDSHRDYALRVAAAGKPVYVEKPMARTAAECDAMIDGCALAGVPLFVAYYRRAMPRFRRVRELLDGGAIGTPRAVAVRLQRRAADVVASVPGDTTESLPWRLRPEISGGGLFVDLGSHTLDLLDWLLGPVTRVTGVAANQGAHYGAEDLVAGVFEFASGVCGTGLWAFDTAENRDEIEIVGTTGTLTFSTFTTEPLRLRGPDGDRLVSAGYPEVVQQPLIQTVVDELTGRGTCPSTGESAARTARVVDTLLRDYRRQR</sequence>
<evidence type="ECO:0000259" key="3">
    <source>
        <dbReference type="Pfam" id="PF01408"/>
    </source>
</evidence>
<name>A0A8A4ZCU1_9MICO</name>
<dbReference type="GO" id="GO:0016491">
    <property type="term" value="F:oxidoreductase activity"/>
    <property type="evidence" value="ECO:0007669"/>
    <property type="project" value="UniProtKB-KW"/>
</dbReference>
<gene>
    <name evidence="5" type="ORF">J4E96_01515</name>
</gene>
<accession>A0A8A4ZCU1</accession>
<dbReference type="EMBL" id="CP071868">
    <property type="protein sequence ID" value="QTE29752.1"/>
    <property type="molecule type" value="Genomic_DNA"/>
</dbReference>
<evidence type="ECO:0000313" key="6">
    <source>
        <dbReference type="Proteomes" id="UP000663937"/>
    </source>
</evidence>
<dbReference type="Pfam" id="PF22725">
    <property type="entry name" value="GFO_IDH_MocA_C3"/>
    <property type="match status" value="1"/>
</dbReference>
<dbReference type="Proteomes" id="UP000663937">
    <property type="component" value="Chromosome"/>
</dbReference>
<dbReference type="KEGG" id="psic:J4E96_01515"/>
<dbReference type="PANTHER" id="PTHR43818:SF11">
    <property type="entry name" value="BCDNA.GH03377"/>
    <property type="match status" value="1"/>
</dbReference>
<dbReference type="InterPro" id="IPR000683">
    <property type="entry name" value="Gfo/Idh/MocA-like_OxRdtase_N"/>
</dbReference>
<dbReference type="Gene3D" id="3.30.360.10">
    <property type="entry name" value="Dihydrodipicolinate Reductase, domain 2"/>
    <property type="match status" value="1"/>
</dbReference>
<proteinExistence type="predicted"/>
<dbReference type="InterPro" id="IPR036291">
    <property type="entry name" value="NAD(P)-bd_dom_sf"/>
</dbReference>
<evidence type="ECO:0000313" key="5">
    <source>
        <dbReference type="EMBL" id="QTE29752.1"/>
    </source>
</evidence>
<organism evidence="5 6">
    <name type="scientific">Pengzhenrongella sicca</name>
    <dbReference type="NCBI Taxonomy" id="2819238"/>
    <lineage>
        <taxon>Bacteria</taxon>
        <taxon>Bacillati</taxon>
        <taxon>Actinomycetota</taxon>
        <taxon>Actinomycetes</taxon>
        <taxon>Micrococcales</taxon>
        <taxon>Pengzhenrongella</taxon>
    </lineage>
</organism>
<dbReference type="Pfam" id="PF01408">
    <property type="entry name" value="GFO_IDH_MocA"/>
    <property type="match status" value="1"/>
</dbReference>
<feature type="domain" description="Gfo/Idh/MocA-like oxidoreductase N-terminal" evidence="3">
    <location>
        <begin position="4"/>
        <end position="124"/>
    </location>
</feature>
<keyword evidence="1" id="KW-0560">Oxidoreductase</keyword>